<protein>
    <recommendedName>
        <fullName evidence="1">MADF domain-containing protein</fullName>
    </recommendedName>
</protein>
<proteinExistence type="predicted"/>
<feature type="domain" description="MADF" evidence="1">
    <location>
        <begin position="13"/>
        <end position="108"/>
    </location>
</feature>
<dbReference type="AlphaFoldDB" id="A0AAN7PYQ6"/>
<sequence length="184" mass="21728">MVSKKMKRMFMLVCIELYQTLPALWKVQSKEYSKRILKNQQYNIVLTKYREKYSDADRKKLNSILRTKFRKKLKLIKDSKKSGAGVDDVVEPMLWYFEKMMFLHDQKAPPTLKNTMSSQNEDKIEVENAKRSNMSVIGKRNMRIIGRIDYSKKLKQEDDSKQLITLVCKPLQQPDAEYHKIAAT</sequence>
<comment type="caution">
    <text evidence="2">The sequence shown here is derived from an EMBL/GenBank/DDBJ whole genome shotgun (WGS) entry which is preliminary data.</text>
</comment>
<dbReference type="EMBL" id="JARPUR010000003">
    <property type="protein sequence ID" value="KAK4879847.1"/>
    <property type="molecule type" value="Genomic_DNA"/>
</dbReference>
<evidence type="ECO:0000259" key="1">
    <source>
        <dbReference type="PROSITE" id="PS51029"/>
    </source>
</evidence>
<accession>A0AAN7PYQ6</accession>
<dbReference type="Pfam" id="PF10545">
    <property type="entry name" value="MADF_DNA_bdg"/>
    <property type="match status" value="1"/>
</dbReference>
<keyword evidence="3" id="KW-1185">Reference proteome</keyword>
<evidence type="ECO:0000313" key="2">
    <source>
        <dbReference type="EMBL" id="KAK4879847.1"/>
    </source>
</evidence>
<evidence type="ECO:0000313" key="3">
    <source>
        <dbReference type="Proteomes" id="UP001353858"/>
    </source>
</evidence>
<reference evidence="3" key="1">
    <citation type="submission" date="2023-01" db="EMBL/GenBank/DDBJ databases">
        <title>Key to firefly adult light organ development and bioluminescence: homeobox transcription factors regulate luciferase expression and transportation to peroxisome.</title>
        <authorList>
            <person name="Fu X."/>
        </authorList>
    </citation>
    <scope>NUCLEOTIDE SEQUENCE [LARGE SCALE GENOMIC DNA]</scope>
</reference>
<organism evidence="2 3">
    <name type="scientific">Aquatica leii</name>
    <dbReference type="NCBI Taxonomy" id="1421715"/>
    <lineage>
        <taxon>Eukaryota</taxon>
        <taxon>Metazoa</taxon>
        <taxon>Ecdysozoa</taxon>
        <taxon>Arthropoda</taxon>
        <taxon>Hexapoda</taxon>
        <taxon>Insecta</taxon>
        <taxon>Pterygota</taxon>
        <taxon>Neoptera</taxon>
        <taxon>Endopterygota</taxon>
        <taxon>Coleoptera</taxon>
        <taxon>Polyphaga</taxon>
        <taxon>Elateriformia</taxon>
        <taxon>Elateroidea</taxon>
        <taxon>Lampyridae</taxon>
        <taxon>Luciolinae</taxon>
        <taxon>Aquatica</taxon>
    </lineage>
</organism>
<dbReference type="PANTHER" id="PTHR21505:SF8">
    <property type="entry name" value="DPT-YFP REPRESSOR BY OVEREXPRESSION, ISOFORM D-RELATED"/>
    <property type="match status" value="1"/>
</dbReference>
<dbReference type="Proteomes" id="UP001353858">
    <property type="component" value="Unassembled WGS sequence"/>
</dbReference>
<gene>
    <name evidence="2" type="ORF">RN001_007993</name>
</gene>
<dbReference type="InterPro" id="IPR006578">
    <property type="entry name" value="MADF-dom"/>
</dbReference>
<name>A0AAN7PYQ6_9COLE</name>
<dbReference type="SMART" id="SM00595">
    <property type="entry name" value="MADF"/>
    <property type="match status" value="1"/>
</dbReference>
<dbReference type="PANTHER" id="PTHR21505">
    <property type="entry name" value="MADF DOMAIN-CONTAINING PROTEIN-RELATED"/>
    <property type="match status" value="1"/>
</dbReference>
<dbReference type="PROSITE" id="PS51029">
    <property type="entry name" value="MADF"/>
    <property type="match status" value="1"/>
</dbReference>